<organism evidence="2 3">
    <name type="scientific">Streptomyces prasinopilosus</name>
    <dbReference type="NCBI Taxonomy" id="67344"/>
    <lineage>
        <taxon>Bacteria</taxon>
        <taxon>Bacillati</taxon>
        <taxon>Actinomycetota</taxon>
        <taxon>Actinomycetes</taxon>
        <taxon>Kitasatosporales</taxon>
        <taxon>Streptomycetaceae</taxon>
        <taxon>Streptomyces</taxon>
    </lineage>
</organism>
<evidence type="ECO:0000313" key="3">
    <source>
        <dbReference type="Proteomes" id="UP000182100"/>
    </source>
</evidence>
<reference evidence="3" key="1">
    <citation type="submission" date="2016-10" db="EMBL/GenBank/DDBJ databases">
        <authorList>
            <person name="Varghese N."/>
            <person name="Submissions S."/>
        </authorList>
    </citation>
    <scope>NUCLEOTIDE SEQUENCE [LARGE SCALE GENOMIC DNA]</scope>
    <source>
        <strain evidence="3">CGMCC 4.3504</strain>
    </source>
</reference>
<proteinExistence type="predicted"/>
<feature type="compositionally biased region" description="Basic residues" evidence="1">
    <location>
        <begin position="290"/>
        <end position="309"/>
    </location>
</feature>
<sequence>MGTQDPNVPPHVQARIAGNQHPNRYHRTGGGLLHDNSRHTARFTVIGNHLAQHGQLSLLAIGLGTHLQSLPKGAPADIKTLTARFPEGATRIAAALRELEAHGYLRRERVRTPAGRIVTRTVSCNQPTAARHPAGTPAPAPALTPVADRPAAPDTHRPERSERPEAHEGRSEREGAGEEGARHGIPRARESRRPLPDVPRPAHPAPALLRAAADLLADLRRHPPPAALRRRHGPLGPRRRRLAGTGRHTRRRTPRPDRRPAARGRPPPRRPPGPPPHGPPAAPAPVPRPGRTRTRPVRAAQLRRLRARFPRPGIRTPLPRLPDRRTGPGHRPGRRPGTASAADGTASGPWRSSRRGGSVRVTRPERSRASR</sequence>
<feature type="compositionally biased region" description="Basic and acidic residues" evidence="1">
    <location>
        <begin position="362"/>
        <end position="371"/>
    </location>
</feature>
<feature type="compositionally biased region" description="Basic residues" evidence="1">
    <location>
        <begin position="228"/>
        <end position="253"/>
    </location>
</feature>
<dbReference type="AlphaFoldDB" id="A0A1G6ND11"/>
<feature type="region of interest" description="Disordered" evidence="1">
    <location>
        <begin position="223"/>
        <end position="371"/>
    </location>
</feature>
<dbReference type="EMBL" id="FMZK01000003">
    <property type="protein sequence ID" value="SDC65720.1"/>
    <property type="molecule type" value="Genomic_DNA"/>
</dbReference>
<feature type="compositionally biased region" description="Low complexity" evidence="1">
    <location>
        <begin position="335"/>
        <end position="348"/>
    </location>
</feature>
<keyword evidence="3" id="KW-1185">Reference proteome</keyword>
<feature type="compositionally biased region" description="Pro residues" evidence="1">
    <location>
        <begin position="269"/>
        <end position="288"/>
    </location>
</feature>
<evidence type="ECO:0000256" key="1">
    <source>
        <dbReference type="SAM" id="MobiDB-lite"/>
    </source>
</evidence>
<feature type="region of interest" description="Disordered" evidence="1">
    <location>
        <begin position="117"/>
        <end position="204"/>
    </location>
</feature>
<protein>
    <recommendedName>
        <fullName evidence="4">Helix-turn-helix domain-containing protein</fullName>
    </recommendedName>
</protein>
<feature type="region of interest" description="Disordered" evidence="1">
    <location>
        <begin position="1"/>
        <end position="23"/>
    </location>
</feature>
<gene>
    <name evidence="2" type="ORF">SAMN05216505_10364</name>
</gene>
<accession>A0A1G6ND11</accession>
<evidence type="ECO:0000313" key="2">
    <source>
        <dbReference type="EMBL" id="SDC65720.1"/>
    </source>
</evidence>
<evidence type="ECO:0008006" key="4">
    <source>
        <dbReference type="Google" id="ProtNLM"/>
    </source>
</evidence>
<dbReference type="Proteomes" id="UP000182100">
    <property type="component" value="Unassembled WGS sequence"/>
</dbReference>
<feature type="compositionally biased region" description="Basic and acidic residues" evidence="1">
    <location>
        <begin position="154"/>
        <end position="195"/>
    </location>
</feature>
<dbReference type="STRING" id="67344.SAMN05216505_10364"/>
<name>A0A1G6ND11_9ACTN</name>